<comment type="caution">
    <text evidence="2">The sequence shown here is derived from an EMBL/GenBank/DDBJ whole genome shotgun (WGS) entry which is preliminary data.</text>
</comment>
<sequence length="47" mass="5468">MLWHDLHDPHADPRNDVDDRERSLRQRLRRAVWLIAAASVVAALLLV</sequence>
<dbReference type="Proteomes" id="UP000578686">
    <property type="component" value="Unassembled WGS sequence"/>
</dbReference>
<accession>A0A7X6D1L5</accession>
<dbReference type="Pfam" id="PF26627">
    <property type="entry name" value="MmpB"/>
    <property type="match status" value="1"/>
</dbReference>
<dbReference type="AlphaFoldDB" id="A0A7X6D1L5"/>
<gene>
    <name evidence="2" type="ORF">HCN56_13070</name>
</gene>
<feature type="region of interest" description="Disordered" evidence="1">
    <location>
        <begin position="1"/>
        <end position="20"/>
    </location>
</feature>
<proteinExistence type="predicted"/>
<dbReference type="RefSeq" id="WP_167970622.1">
    <property type="nucleotide sequence ID" value="NZ_BHZG01000136.1"/>
</dbReference>
<dbReference type="EMBL" id="JAAVJD010000087">
    <property type="protein sequence ID" value="NJQ06487.1"/>
    <property type="molecule type" value="Genomic_DNA"/>
</dbReference>
<reference evidence="2 3" key="1">
    <citation type="submission" date="2020-03" db="EMBL/GenBank/DDBJ databases">
        <title>Draft genome of Streptomyces sp. ventii, isolated from the Axial Seamount in the Pacific Ocean, and resequencing of the two type strains Streptomyces lonarensis strain NCL 716 and Streptomyces bohaiensis strain 11A07.</title>
        <authorList>
            <person name="Loughran R.M."/>
            <person name="Pfannmuller K.M."/>
            <person name="Wasson B.J."/>
            <person name="Deadmond M.C."/>
            <person name="Paddock B.E."/>
            <person name="Koyack M.J."/>
            <person name="Gallegos D.A."/>
            <person name="Mitchell E.A."/>
            <person name="Ushijima B."/>
            <person name="Saw J.H."/>
            <person name="Mcphail K.L."/>
            <person name="Videau P."/>
        </authorList>
    </citation>
    <scope>NUCLEOTIDE SEQUENCE [LARGE SCALE GENOMIC DNA]</scope>
    <source>
        <strain evidence="2 3">NCL716</strain>
    </source>
</reference>
<evidence type="ECO:0000313" key="3">
    <source>
        <dbReference type="Proteomes" id="UP000578686"/>
    </source>
</evidence>
<keyword evidence="3" id="KW-1185">Reference proteome</keyword>
<organism evidence="2 3">
    <name type="scientific">Streptomyces lonarensis</name>
    <dbReference type="NCBI Taxonomy" id="700599"/>
    <lineage>
        <taxon>Bacteria</taxon>
        <taxon>Bacillati</taxon>
        <taxon>Actinomycetota</taxon>
        <taxon>Actinomycetes</taxon>
        <taxon>Kitasatosporales</taxon>
        <taxon>Streptomycetaceae</taxon>
        <taxon>Streptomyces</taxon>
    </lineage>
</organism>
<evidence type="ECO:0000256" key="1">
    <source>
        <dbReference type="SAM" id="MobiDB-lite"/>
    </source>
</evidence>
<name>A0A7X6D1L5_9ACTN</name>
<dbReference type="InterPro" id="IPR058070">
    <property type="entry name" value="MmpB-like"/>
</dbReference>
<evidence type="ECO:0000313" key="2">
    <source>
        <dbReference type="EMBL" id="NJQ06487.1"/>
    </source>
</evidence>
<protein>
    <submittedName>
        <fullName evidence="2">Uncharacterized protein</fullName>
    </submittedName>
</protein>